<name>A0A016TUS5_9BILA</name>
<dbReference type="AlphaFoldDB" id="A0A016TUS5"/>
<gene>
    <name evidence="2" type="primary">Acey_s0076.g1035</name>
    <name evidence="2" type="synonym">Acey-F59E12.8</name>
    <name evidence="2" type="ORF">Y032_0076g1035</name>
</gene>
<dbReference type="PANTHER" id="PTHR22714">
    <property type="entry name" value="PROTEIN CBG02446-RELATED"/>
    <property type="match status" value="1"/>
</dbReference>
<dbReference type="Gene3D" id="1.10.287.70">
    <property type="match status" value="1"/>
</dbReference>
<feature type="transmembrane region" description="Helical" evidence="1">
    <location>
        <begin position="155"/>
        <end position="176"/>
    </location>
</feature>
<keyword evidence="1" id="KW-0812">Transmembrane</keyword>
<accession>A0A016TUS5</accession>
<reference evidence="3" key="1">
    <citation type="journal article" date="2015" name="Nat. Genet.">
        <title>The genome and transcriptome of the zoonotic hookworm Ancylostoma ceylanicum identify infection-specific gene families.</title>
        <authorList>
            <person name="Schwarz E.M."/>
            <person name="Hu Y."/>
            <person name="Antoshechkin I."/>
            <person name="Miller M.M."/>
            <person name="Sternberg P.W."/>
            <person name="Aroian R.V."/>
        </authorList>
    </citation>
    <scope>NUCLEOTIDE SEQUENCE</scope>
    <source>
        <strain evidence="3">HY135</strain>
    </source>
</reference>
<dbReference type="SUPFAM" id="SSF53850">
    <property type="entry name" value="Periplasmic binding protein-like II"/>
    <property type="match status" value="1"/>
</dbReference>
<dbReference type="EMBL" id="JARK01001412">
    <property type="protein sequence ID" value="EYC06397.1"/>
    <property type="molecule type" value="Genomic_DNA"/>
</dbReference>
<feature type="transmembrane region" description="Helical" evidence="1">
    <location>
        <begin position="420"/>
        <end position="441"/>
    </location>
</feature>
<dbReference type="Gene3D" id="3.40.190.10">
    <property type="entry name" value="Periplasmic binding protein-like II"/>
    <property type="match status" value="1"/>
</dbReference>
<keyword evidence="1" id="KW-1133">Transmembrane helix</keyword>
<proteinExistence type="predicted"/>
<sequence>MEFVSTWNVSIRIIQMGTNSSNVFHSPTVPHLILGIDSVINNRGSQFSVNTRQKGLEKEQCATLMESLGWTYEFVDYHNNIGYVDENGTAVGLLGDIYHGRIDMACGRFRMTTERLKFLTFAYPINFSVRQVYLIRDPGKKQDMSFMLMPFSTHLWILLGITIVTITLALLLIRYVEFVDNGESLKKTTSSAVYHMISFSTNFTIEAKPLPSYVTFWAVVTLWMVVWSHVIIAYYTSELRGMLIVSSKKKVPFSDFDGFVKNLREGTYRFLAPSHEWRPQCPGDRTENACVELFDRIFARNPPVIAAISQLSNDSFIRKQPIPLVSVQWYDDSRIGGKYAVWTHLTFKSDVWVIKDFYVSPAAFIVASNFSYLHELNSGIIRILPAFKKIETHYTPTYPKAILTETPKTSAFTFTQLSSIFYVHGTIMFLSFLILIGEIIYDRIHRGKMERVEVTTIALSTFVTGFRHKLKTR</sequence>
<evidence type="ECO:0000313" key="2">
    <source>
        <dbReference type="EMBL" id="EYC06397.1"/>
    </source>
</evidence>
<keyword evidence="3" id="KW-1185">Reference proteome</keyword>
<evidence type="ECO:0000256" key="1">
    <source>
        <dbReference type="SAM" id="Phobius"/>
    </source>
</evidence>
<comment type="caution">
    <text evidence="2">The sequence shown here is derived from an EMBL/GenBank/DDBJ whole genome shotgun (WGS) entry which is preliminary data.</text>
</comment>
<evidence type="ECO:0008006" key="4">
    <source>
        <dbReference type="Google" id="ProtNLM"/>
    </source>
</evidence>
<dbReference type="OrthoDB" id="5834211at2759"/>
<protein>
    <recommendedName>
        <fullName evidence="4">Ionotropic glutamate receptor L-glutamate and glycine-binding domain-containing protein</fullName>
    </recommendedName>
</protein>
<dbReference type="PANTHER" id="PTHR22714:SF5">
    <property type="entry name" value="PBPE DOMAIN-CONTAINING PROTEIN"/>
    <property type="match status" value="1"/>
</dbReference>
<dbReference type="STRING" id="53326.A0A016TUS5"/>
<keyword evidence="1" id="KW-0472">Membrane</keyword>
<dbReference type="InterPro" id="IPR040128">
    <property type="entry name" value="T25E4.2-like"/>
</dbReference>
<feature type="transmembrane region" description="Helical" evidence="1">
    <location>
        <begin position="214"/>
        <end position="235"/>
    </location>
</feature>
<evidence type="ECO:0000313" key="3">
    <source>
        <dbReference type="Proteomes" id="UP000024635"/>
    </source>
</evidence>
<dbReference type="Proteomes" id="UP000024635">
    <property type="component" value="Unassembled WGS sequence"/>
</dbReference>
<organism evidence="2 3">
    <name type="scientific">Ancylostoma ceylanicum</name>
    <dbReference type="NCBI Taxonomy" id="53326"/>
    <lineage>
        <taxon>Eukaryota</taxon>
        <taxon>Metazoa</taxon>
        <taxon>Ecdysozoa</taxon>
        <taxon>Nematoda</taxon>
        <taxon>Chromadorea</taxon>
        <taxon>Rhabditida</taxon>
        <taxon>Rhabditina</taxon>
        <taxon>Rhabditomorpha</taxon>
        <taxon>Strongyloidea</taxon>
        <taxon>Ancylostomatidae</taxon>
        <taxon>Ancylostomatinae</taxon>
        <taxon>Ancylostoma</taxon>
    </lineage>
</organism>